<feature type="domain" description="VanZ-like" evidence="2">
    <location>
        <begin position="46"/>
        <end position="157"/>
    </location>
</feature>
<protein>
    <submittedName>
        <fullName evidence="3">Predicted integral membrane protein</fullName>
    </submittedName>
</protein>
<feature type="transmembrane region" description="Helical" evidence="1">
    <location>
        <begin position="110"/>
        <end position="128"/>
    </location>
</feature>
<keyword evidence="1" id="KW-0472">Membrane</keyword>
<keyword evidence="4" id="KW-1185">Reference proteome</keyword>
<keyword evidence="1" id="KW-0812">Transmembrane</keyword>
<organism evidence="3 4">
    <name type="scientific">Actinomyces bovis</name>
    <dbReference type="NCBI Taxonomy" id="1658"/>
    <lineage>
        <taxon>Bacteria</taxon>
        <taxon>Bacillati</taxon>
        <taxon>Actinomycetota</taxon>
        <taxon>Actinomycetes</taxon>
        <taxon>Actinomycetales</taxon>
        <taxon>Actinomycetaceae</taxon>
        <taxon>Actinomyces</taxon>
    </lineage>
</organism>
<feature type="transmembrane region" description="Helical" evidence="1">
    <location>
        <begin position="140"/>
        <end position="161"/>
    </location>
</feature>
<evidence type="ECO:0000313" key="3">
    <source>
        <dbReference type="EMBL" id="SPT54376.1"/>
    </source>
</evidence>
<reference evidence="3 4" key="1">
    <citation type="submission" date="2018-06" db="EMBL/GenBank/DDBJ databases">
        <authorList>
            <consortium name="Pathogen Informatics"/>
            <person name="Doyle S."/>
        </authorList>
    </citation>
    <scope>NUCLEOTIDE SEQUENCE [LARGE SCALE GENOMIC DNA]</scope>
    <source>
        <strain evidence="3 4">NCTC11535</strain>
    </source>
</reference>
<evidence type="ECO:0000256" key="1">
    <source>
        <dbReference type="SAM" id="Phobius"/>
    </source>
</evidence>
<comment type="caution">
    <text evidence="3">The sequence shown here is derived from an EMBL/GenBank/DDBJ whole genome shotgun (WGS) entry which is preliminary data.</text>
</comment>
<feature type="transmembrane region" description="Helical" evidence="1">
    <location>
        <begin position="84"/>
        <end position="103"/>
    </location>
</feature>
<evidence type="ECO:0000259" key="2">
    <source>
        <dbReference type="Pfam" id="PF04892"/>
    </source>
</evidence>
<proteinExistence type="predicted"/>
<dbReference type="Proteomes" id="UP000250006">
    <property type="component" value="Unassembled WGS sequence"/>
</dbReference>
<dbReference type="EMBL" id="UAPQ01000011">
    <property type="protein sequence ID" value="SPT54376.1"/>
    <property type="molecule type" value="Genomic_DNA"/>
</dbReference>
<keyword evidence="1" id="KW-1133">Transmembrane helix</keyword>
<name>A0ABY1VQH2_9ACTO</name>
<sequence length="171" mass="18635">MEVTAPTCHLPPDGLQESGKLAGRLCRVSEKSLNPKTWICLVRAAWLAYLIVVLVAVLWPSGQEVSEVKETIGPPTVAPEHKDVFLNLVMLTPLTFLGMLGWPRFGPWRWCLAGVVLAAAIEFTQFAVPALTRRASVANVFQNSFGAVVGVALFLLVAWVARQLSARGSRQ</sequence>
<accession>A0ABY1VQH2</accession>
<dbReference type="InterPro" id="IPR006976">
    <property type="entry name" value="VanZ-like"/>
</dbReference>
<feature type="transmembrane region" description="Helical" evidence="1">
    <location>
        <begin position="37"/>
        <end position="59"/>
    </location>
</feature>
<dbReference type="Pfam" id="PF04892">
    <property type="entry name" value="VanZ"/>
    <property type="match status" value="1"/>
</dbReference>
<evidence type="ECO:0000313" key="4">
    <source>
        <dbReference type="Proteomes" id="UP000250006"/>
    </source>
</evidence>
<gene>
    <name evidence="3" type="ORF">NCTC11535_02090</name>
</gene>